<dbReference type="Proteomes" id="UP000223968">
    <property type="component" value="Unassembled WGS sequence"/>
</dbReference>
<protein>
    <recommendedName>
        <fullName evidence="3">Gylcosyl hydrolase 115 C-terminal domain-containing protein</fullName>
    </recommendedName>
</protein>
<dbReference type="GO" id="GO:0016787">
    <property type="term" value="F:hydrolase activity"/>
    <property type="evidence" value="ECO:0007669"/>
    <property type="project" value="UniProtKB-KW"/>
</dbReference>
<dbReference type="STRING" id="1447875.A0A2B7X9B0"/>
<evidence type="ECO:0000259" key="3">
    <source>
        <dbReference type="Pfam" id="PF17829"/>
    </source>
</evidence>
<organism evidence="4 5">
    <name type="scientific">Helicocarpus griseus UAMH5409</name>
    <dbReference type="NCBI Taxonomy" id="1447875"/>
    <lineage>
        <taxon>Eukaryota</taxon>
        <taxon>Fungi</taxon>
        <taxon>Dikarya</taxon>
        <taxon>Ascomycota</taxon>
        <taxon>Pezizomycotina</taxon>
        <taxon>Eurotiomycetes</taxon>
        <taxon>Eurotiomycetidae</taxon>
        <taxon>Onygenales</taxon>
        <taxon>Ajellomycetaceae</taxon>
        <taxon>Helicocarpus</taxon>
    </lineage>
</organism>
<accession>A0A2B7X9B0</accession>
<dbReference type="InterPro" id="IPR031924">
    <property type="entry name" value="GH115"/>
</dbReference>
<dbReference type="InterPro" id="IPR029018">
    <property type="entry name" value="Hex-like_dom2"/>
</dbReference>
<feature type="domain" description="Gylcosyl hydrolase 115 C-terminal" evidence="3">
    <location>
        <begin position="813"/>
        <end position="988"/>
    </location>
</feature>
<dbReference type="Gene3D" id="3.20.20.520">
    <property type="entry name" value="Glycosyl hydrolase family 115"/>
    <property type="match status" value="1"/>
</dbReference>
<gene>
    <name evidence="4" type="ORF">AJ79_06796</name>
</gene>
<dbReference type="InterPro" id="IPR042301">
    <property type="entry name" value="GH115_sf"/>
</dbReference>
<dbReference type="Gene3D" id="3.30.379.10">
    <property type="entry name" value="Chitobiase/beta-hexosaminidase domain 2-like"/>
    <property type="match status" value="1"/>
</dbReference>
<feature type="signal peptide" evidence="2">
    <location>
        <begin position="1"/>
        <end position="21"/>
    </location>
</feature>
<dbReference type="PANTHER" id="PTHR37842">
    <property type="match status" value="1"/>
</dbReference>
<dbReference type="Gene3D" id="2.60.120.1620">
    <property type="match status" value="1"/>
</dbReference>
<dbReference type="PANTHER" id="PTHR37842:SF2">
    <property type="entry name" value="GYLCOSYL HYDROLASE 115 C-TERMINAL DOMAIN-CONTAINING PROTEIN"/>
    <property type="match status" value="1"/>
</dbReference>
<dbReference type="AlphaFoldDB" id="A0A2B7X9B0"/>
<dbReference type="Pfam" id="PF17829">
    <property type="entry name" value="GH115_C"/>
    <property type="match status" value="1"/>
</dbReference>
<sequence>MRLLSLLACALPLIELSQALGQKQVISFSPEGDSVRLAGRKNPGTLILDAEDWPGVLRTGEDLAADFKRVTGTGLTRFVINRTVDESYHRSTQSNTGNGVIIAGTIGKSFLIDELIKTGKIDVADIEGKWESFQTQVVSNPIIGVSKALVIAGSDKRGSIYGLYDVSEQIGVSPWYWWADVPAAQHSEIYAVSKKKVQGPPSIKYRGIFINDEQPALTNWVNDNYPEGKYEGYVSDFYVKVFELLLRLRANYLWPAEWNGIFDLDDEKNAYLGDYYGIVLGTSHTEPLMRWTKEQQIFLQGEWNWQTNEQNVRDFLRVGVERSKGYERVYTMGMRGVGDEASDSVTTELLGKIVEGQREIISDVYQIDDVTTIPQMWCLYKEVGQYFHEGLRVPEDIILLWADDNWGNIQRLPIGNETDRSGGAGVYYHFDYVGGTRNYKWINTISLQKTWEQMNVAYERQAREMWIVNVGDLKPLEIPLSHFFDLAYDHESWSSPSSTTKWIHHFAVREFGEEFADDIADIINKYGMYAGRRKYELLSPSVFSVVNYDEADTVLKEWAELTNKAQIIYNKLDASAQPAFFELVLHPCQAAHIVYDIYVTVAKNNLYADQRRTSANNLASEAVRLLGEDHTWTKTYHSILDGKWNHIMDQTHLGYNYWQQPMRNTIPPVSYVQVLEDSLAGKMGVSVEGSKGAVPGDDENNVANSNNTLVLPPMDPYVSHRWIEIYSRGTGSFDFEVSPHNPWVTATPSSGSISPTGNSTDVRVLLTVDWDNAPEGTNVAFINVTSSASYGNFEAPEIHLPIEKYTAPDSFHGFVESDRTVSIEPEHTSRNTSSEDEGAFYAIIPGYGRTLSGVTLLPVNAPSQSPPDSPRLEYDMYIHSSDVQANVTVYLGTSLNADPERPMKYAITFDDETPQTVQYVPSYDLGELPEMWGTVVDNASWTNQTIHHLEGGGKSHTLKLWAIEPNVVFQKLVVDLGGVRESYLGPPESPRV</sequence>
<dbReference type="OrthoDB" id="4849794at2759"/>
<dbReference type="InterPro" id="IPR041437">
    <property type="entry name" value="GH115_C"/>
</dbReference>
<evidence type="ECO:0000313" key="4">
    <source>
        <dbReference type="EMBL" id="PGH05489.1"/>
    </source>
</evidence>
<evidence type="ECO:0000256" key="2">
    <source>
        <dbReference type="SAM" id="SignalP"/>
    </source>
</evidence>
<keyword evidence="5" id="KW-1185">Reference proteome</keyword>
<evidence type="ECO:0000256" key="1">
    <source>
        <dbReference type="ARBA" id="ARBA00022801"/>
    </source>
</evidence>
<dbReference type="Pfam" id="PF15979">
    <property type="entry name" value="Glyco_hydro_115"/>
    <property type="match status" value="1"/>
</dbReference>
<keyword evidence="2" id="KW-0732">Signal</keyword>
<proteinExistence type="predicted"/>
<evidence type="ECO:0000313" key="5">
    <source>
        <dbReference type="Proteomes" id="UP000223968"/>
    </source>
</evidence>
<dbReference type="EMBL" id="PDNB01000125">
    <property type="protein sequence ID" value="PGH05489.1"/>
    <property type="molecule type" value="Genomic_DNA"/>
</dbReference>
<name>A0A2B7X9B0_9EURO</name>
<keyword evidence="1" id="KW-0378">Hydrolase</keyword>
<comment type="caution">
    <text evidence="4">The sequence shown here is derived from an EMBL/GenBank/DDBJ whole genome shotgun (WGS) entry which is preliminary data.</text>
</comment>
<feature type="chain" id="PRO_5012609052" description="Gylcosyl hydrolase 115 C-terminal domain-containing protein" evidence="2">
    <location>
        <begin position="22"/>
        <end position="992"/>
    </location>
</feature>
<reference evidence="4 5" key="1">
    <citation type="submission" date="2017-10" db="EMBL/GenBank/DDBJ databases">
        <title>Comparative genomics in systemic dimorphic fungi from Ajellomycetaceae.</title>
        <authorList>
            <person name="Munoz J.F."/>
            <person name="Mcewen J.G."/>
            <person name="Clay O.K."/>
            <person name="Cuomo C.A."/>
        </authorList>
    </citation>
    <scope>NUCLEOTIDE SEQUENCE [LARGE SCALE GENOMIC DNA]</scope>
    <source>
        <strain evidence="4 5">UAMH5409</strain>
    </source>
</reference>
<dbReference type="Gene3D" id="1.20.58.2150">
    <property type="match status" value="1"/>
</dbReference>